<dbReference type="GO" id="GO:0046872">
    <property type="term" value="F:metal ion binding"/>
    <property type="evidence" value="ECO:0007669"/>
    <property type="project" value="UniProtKB-KW"/>
</dbReference>
<proteinExistence type="predicted"/>
<feature type="binding site" evidence="1">
    <location>
        <position position="29"/>
    </location>
    <ligand>
        <name>substrate</name>
    </ligand>
</feature>
<comment type="caution">
    <text evidence="4">The sequence shown here is derived from an EMBL/GenBank/DDBJ whole genome shotgun (WGS) entry which is preliminary data.</text>
</comment>
<feature type="binding site" evidence="2">
    <location>
        <position position="18"/>
    </location>
    <ligand>
        <name>Ca(2+)</name>
        <dbReference type="ChEBI" id="CHEBI:29108"/>
    </ligand>
</feature>
<dbReference type="AlphaFoldDB" id="A0A918UK86"/>
<comment type="cofactor">
    <cofactor evidence="2">
        <name>Mg(2+)</name>
        <dbReference type="ChEBI" id="CHEBI:18420"/>
    </cofactor>
</comment>
<dbReference type="GO" id="GO:0006572">
    <property type="term" value="P:L-tyrosine catabolic process"/>
    <property type="evidence" value="ECO:0007669"/>
    <property type="project" value="TreeGrafter"/>
</dbReference>
<organism evidence="4 5">
    <name type="scientific">Novosphingobium colocasiae</name>
    <dbReference type="NCBI Taxonomy" id="1256513"/>
    <lineage>
        <taxon>Bacteria</taxon>
        <taxon>Pseudomonadati</taxon>
        <taxon>Pseudomonadota</taxon>
        <taxon>Alphaproteobacteria</taxon>
        <taxon>Sphingomonadales</taxon>
        <taxon>Sphingomonadaceae</taxon>
        <taxon>Novosphingobium</taxon>
    </lineage>
</organism>
<dbReference type="PANTHER" id="PTHR43069:SF2">
    <property type="entry name" value="FUMARYLACETOACETASE"/>
    <property type="match status" value="1"/>
</dbReference>
<sequence length="112" mass="12054">MPIAATGDRIAGFSLLNDWSARDVQAWEYQPLGPFLAKNFQSNVSPWVITAAALAPFRVAQPARPTGDPAPLGYLHDDGDQARGAFAVTMEVLLSTGCATADRRRSGLVRVR</sequence>
<feature type="domain" description="Fumarylacetoacetase-like C-terminal" evidence="3">
    <location>
        <begin position="8"/>
        <end position="56"/>
    </location>
</feature>
<reference evidence="4" key="2">
    <citation type="submission" date="2020-09" db="EMBL/GenBank/DDBJ databases">
        <authorList>
            <person name="Sun Q."/>
            <person name="Kim S."/>
        </authorList>
    </citation>
    <scope>NUCLEOTIDE SEQUENCE</scope>
    <source>
        <strain evidence="4">KCTC 32255</strain>
    </source>
</reference>
<dbReference type="SUPFAM" id="SSF56529">
    <property type="entry name" value="FAH"/>
    <property type="match status" value="1"/>
</dbReference>
<reference evidence="4" key="1">
    <citation type="journal article" date="2014" name="Int. J. Syst. Evol. Microbiol.">
        <title>Complete genome sequence of Corynebacterium casei LMG S-19264T (=DSM 44701T), isolated from a smear-ripened cheese.</title>
        <authorList>
            <consortium name="US DOE Joint Genome Institute (JGI-PGF)"/>
            <person name="Walter F."/>
            <person name="Albersmeier A."/>
            <person name="Kalinowski J."/>
            <person name="Ruckert C."/>
        </authorList>
    </citation>
    <scope>NUCLEOTIDE SEQUENCE</scope>
    <source>
        <strain evidence="4">KCTC 32255</strain>
    </source>
</reference>
<protein>
    <recommendedName>
        <fullName evidence="3">Fumarylacetoacetase-like C-terminal domain-containing protein</fullName>
    </recommendedName>
</protein>
<dbReference type="GO" id="GO:1902000">
    <property type="term" value="P:homogentisate catabolic process"/>
    <property type="evidence" value="ECO:0007669"/>
    <property type="project" value="TreeGrafter"/>
</dbReference>
<keyword evidence="2" id="KW-0106">Calcium</keyword>
<keyword evidence="2" id="KW-0479">Metal-binding</keyword>
<name>A0A918UK86_9SPHN</name>
<evidence type="ECO:0000313" key="5">
    <source>
        <dbReference type="Proteomes" id="UP000648075"/>
    </source>
</evidence>
<feature type="binding site" evidence="2">
    <location>
        <position position="18"/>
    </location>
    <ligand>
        <name>Mg(2+)</name>
        <dbReference type="ChEBI" id="CHEBI:18420"/>
    </ligand>
</feature>
<dbReference type="Gene3D" id="3.90.850.10">
    <property type="entry name" value="Fumarylacetoacetase-like, C-terminal domain"/>
    <property type="match status" value="1"/>
</dbReference>
<evidence type="ECO:0000313" key="4">
    <source>
        <dbReference type="EMBL" id="GGZ15818.1"/>
    </source>
</evidence>
<dbReference type="InterPro" id="IPR036663">
    <property type="entry name" value="Fumarylacetoacetase_C_sf"/>
</dbReference>
<dbReference type="PANTHER" id="PTHR43069">
    <property type="entry name" value="FUMARYLACETOACETASE"/>
    <property type="match status" value="1"/>
</dbReference>
<dbReference type="GO" id="GO:0006559">
    <property type="term" value="P:L-phenylalanine catabolic process"/>
    <property type="evidence" value="ECO:0007669"/>
    <property type="project" value="TreeGrafter"/>
</dbReference>
<evidence type="ECO:0000256" key="2">
    <source>
        <dbReference type="PIRSR" id="PIRSR605959-3"/>
    </source>
</evidence>
<dbReference type="Pfam" id="PF01557">
    <property type="entry name" value="FAA_hydrolase"/>
    <property type="match status" value="1"/>
</dbReference>
<dbReference type="InterPro" id="IPR011234">
    <property type="entry name" value="Fumarylacetoacetase-like_C"/>
</dbReference>
<evidence type="ECO:0000256" key="1">
    <source>
        <dbReference type="PIRSR" id="PIRSR605959-2"/>
    </source>
</evidence>
<gene>
    <name evidence="4" type="ORF">GCM10011614_33360</name>
</gene>
<evidence type="ECO:0000259" key="3">
    <source>
        <dbReference type="Pfam" id="PF01557"/>
    </source>
</evidence>
<dbReference type="Proteomes" id="UP000648075">
    <property type="component" value="Unassembled WGS sequence"/>
</dbReference>
<comment type="cofactor">
    <cofactor evidence="2">
        <name>Ca(2+)</name>
        <dbReference type="ChEBI" id="CHEBI:29108"/>
    </cofactor>
</comment>
<dbReference type="GO" id="GO:0004334">
    <property type="term" value="F:fumarylacetoacetase activity"/>
    <property type="evidence" value="ECO:0007669"/>
    <property type="project" value="InterPro"/>
</dbReference>
<accession>A0A918UK86</accession>
<dbReference type="InterPro" id="IPR005959">
    <property type="entry name" value="Fumarylacetoacetase"/>
</dbReference>
<dbReference type="EMBL" id="BMZA01000023">
    <property type="protein sequence ID" value="GGZ15818.1"/>
    <property type="molecule type" value="Genomic_DNA"/>
</dbReference>
<feature type="binding site" evidence="2">
    <location>
        <position position="42"/>
    </location>
    <ligand>
        <name>Mg(2+)</name>
        <dbReference type="ChEBI" id="CHEBI:18420"/>
    </ligand>
</feature>
<keyword evidence="2" id="KW-0460">Magnesium</keyword>
<feature type="binding site" evidence="2">
    <location>
        <position position="38"/>
    </location>
    <ligand>
        <name>Mg(2+)</name>
        <dbReference type="ChEBI" id="CHEBI:18420"/>
    </ligand>
</feature>
<feature type="binding site" evidence="1">
    <location>
        <position position="25"/>
    </location>
    <ligand>
        <name>substrate</name>
    </ligand>
</feature>
<keyword evidence="5" id="KW-1185">Reference proteome</keyword>